<keyword evidence="6" id="KW-0851">Voltage-gated channel</keyword>
<dbReference type="Pfam" id="PF00520">
    <property type="entry name" value="Ion_trans"/>
    <property type="match status" value="1"/>
</dbReference>
<keyword evidence="3" id="KW-0633">Potassium transport</keyword>
<evidence type="ECO:0000256" key="4">
    <source>
        <dbReference type="ARBA" id="ARBA00022692"/>
    </source>
</evidence>
<keyword evidence="9" id="KW-0406">Ion transport</keyword>
<dbReference type="InterPro" id="IPR028325">
    <property type="entry name" value="VG_K_chnl"/>
</dbReference>
<dbReference type="InterPro" id="IPR005821">
    <property type="entry name" value="Ion_trans_dom"/>
</dbReference>
<evidence type="ECO:0000256" key="9">
    <source>
        <dbReference type="ARBA" id="ARBA00023065"/>
    </source>
</evidence>
<sequence length="495" mass="55238">MGIPLFLTTGGRTKRVDWSGKSFEELAKIYCEAFSIEKNKDIEFRRGHFYLRHPDFGIYYEGFELEELVPGSVLEVRGPYALASGPTAWEVDLDPTTRELSLDSDDDSSDSGAEDGDLDDGLLQRHEDSEIIQADTLRSKIWNTLDNPNYSRLSRLYTVFIMLVITVSTVTFVTATLPMFHVAARGEKGSVWHTIEATCVAIFTAELVLRVACAPPELLSLRPLRLGFFRSLMNLVDILAIVPFYLELILHSASVPGLAVLRVVRLVRIFRLFKVSKGAATIFSMTMRKSAKPLYMLVFFTSLALIVFSTIMFFAERGTFDPELLAWKRVVDYTCVVEVKTVNSGGGSGGRWLEQLDAGLEDGAGCTLQDSGPTARRFDCTYAYLYDYSSVESTVFEGERIEYYVRKYDCMARYEISPFESIPASMWWCLVTMTTVGYGDVVPLRWYGKIVGIIVMLSGILVIALPITVIGSNFADVYRALAVRKQGLEGAAAAS</sequence>
<feature type="compositionally biased region" description="Acidic residues" evidence="12">
    <location>
        <begin position="102"/>
        <end position="120"/>
    </location>
</feature>
<dbReference type="EMBL" id="GBEZ01023841">
    <property type="protein sequence ID" value="JAC63082.1"/>
    <property type="molecule type" value="Transcribed_RNA"/>
</dbReference>
<dbReference type="Gene3D" id="1.20.120.350">
    <property type="entry name" value="Voltage-gated potassium channels. Chain C"/>
    <property type="match status" value="1"/>
</dbReference>
<evidence type="ECO:0000313" key="16">
    <source>
        <dbReference type="EMBL" id="JAC66294.1"/>
    </source>
</evidence>
<evidence type="ECO:0000256" key="8">
    <source>
        <dbReference type="ARBA" id="ARBA00022989"/>
    </source>
</evidence>
<dbReference type="AlphaFoldDB" id="A0A061QR06"/>
<dbReference type="InterPro" id="IPR027359">
    <property type="entry name" value="Volt_channel_dom_sf"/>
</dbReference>
<proteinExistence type="predicted"/>
<evidence type="ECO:0000256" key="3">
    <source>
        <dbReference type="ARBA" id="ARBA00022538"/>
    </source>
</evidence>
<evidence type="ECO:0000256" key="10">
    <source>
        <dbReference type="ARBA" id="ARBA00023136"/>
    </source>
</evidence>
<dbReference type="PRINTS" id="PR00169">
    <property type="entry name" value="KCHANNEL"/>
</dbReference>
<dbReference type="Gene3D" id="1.10.287.70">
    <property type="match status" value="1"/>
</dbReference>
<evidence type="ECO:0000259" key="14">
    <source>
        <dbReference type="Pfam" id="PF00520"/>
    </source>
</evidence>
<gene>
    <name evidence="16" type="ORF">TSPGSL018_14027</name>
    <name evidence="15" type="ORF">TSPGSL018_21556</name>
    <name evidence="17" type="ORF">TSPGSL018_29161</name>
</gene>
<dbReference type="GO" id="GO:0001508">
    <property type="term" value="P:action potential"/>
    <property type="evidence" value="ECO:0007669"/>
    <property type="project" value="TreeGrafter"/>
</dbReference>
<name>A0A061QR06_9CHLO</name>
<feature type="transmembrane region" description="Helical" evidence="13">
    <location>
        <begin position="294"/>
        <end position="315"/>
    </location>
</feature>
<keyword evidence="8 13" id="KW-1133">Transmembrane helix</keyword>
<evidence type="ECO:0000256" key="6">
    <source>
        <dbReference type="ARBA" id="ARBA00022882"/>
    </source>
</evidence>
<evidence type="ECO:0000256" key="13">
    <source>
        <dbReference type="SAM" id="Phobius"/>
    </source>
</evidence>
<evidence type="ECO:0000313" key="17">
    <source>
        <dbReference type="EMBL" id="JAC73322.1"/>
    </source>
</evidence>
<keyword evidence="7" id="KW-0630">Potassium</keyword>
<organism evidence="15">
    <name type="scientific">Tetraselmis sp. GSL018</name>
    <dbReference type="NCBI Taxonomy" id="582737"/>
    <lineage>
        <taxon>Eukaryota</taxon>
        <taxon>Viridiplantae</taxon>
        <taxon>Chlorophyta</taxon>
        <taxon>core chlorophytes</taxon>
        <taxon>Chlorodendrophyceae</taxon>
        <taxon>Chlorodendrales</taxon>
        <taxon>Chlorodendraceae</taxon>
        <taxon>Tetraselmis</taxon>
    </lineage>
</organism>
<evidence type="ECO:0000256" key="2">
    <source>
        <dbReference type="ARBA" id="ARBA00022448"/>
    </source>
</evidence>
<keyword evidence="4 13" id="KW-0812">Transmembrane</keyword>
<accession>A0A061QR06</accession>
<dbReference type="EMBL" id="GBEZ01012575">
    <property type="protein sequence ID" value="JAC73322.1"/>
    <property type="molecule type" value="Transcribed_RNA"/>
</dbReference>
<dbReference type="EMBL" id="GBEZ01020373">
    <property type="protein sequence ID" value="JAC66294.1"/>
    <property type="molecule type" value="Transcribed_RNA"/>
</dbReference>
<comment type="subcellular location">
    <subcellularLocation>
        <location evidence="1">Membrane</location>
        <topology evidence="1">Multi-pass membrane protein</topology>
    </subcellularLocation>
</comment>
<evidence type="ECO:0000313" key="15">
    <source>
        <dbReference type="EMBL" id="JAC63082.1"/>
    </source>
</evidence>
<keyword evidence="10 13" id="KW-0472">Membrane</keyword>
<evidence type="ECO:0000256" key="5">
    <source>
        <dbReference type="ARBA" id="ARBA00022826"/>
    </source>
</evidence>
<dbReference type="GO" id="GO:0008076">
    <property type="term" value="C:voltage-gated potassium channel complex"/>
    <property type="evidence" value="ECO:0007669"/>
    <property type="project" value="InterPro"/>
</dbReference>
<feature type="domain" description="Ion transport" evidence="14">
    <location>
        <begin position="155"/>
        <end position="479"/>
    </location>
</feature>
<dbReference type="SUPFAM" id="SSF81324">
    <property type="entry name" value="Voltage-gated potassium channels"/>
    <property type="match status" value="1"/>
</dbReference>
<keyword evidence="11" id="KW-0407">Ion channel</keyword>
<keyword evidence="2" id="KW-0813">Transport</keyword>
<protein>
    <submittedName>
        <fullName evidence="15">Voltage-gated ion channel superfamily</fullName>
    </submittedName>
</protein>
<evidence type="ECO:0000256" key="1">
    <source>
        <dbReference type="ARBA" id="ARBA00004141"/>
    </source>
</evidence>
<feature type="transmembrane region" description="Helical" evidence="13">
    <location>
        <begin position="450"/>
        <end position="475"/>
    </location>
</feature>
<evidence type="ECO:0000256" key="11">
    <source>
        <dbReference type="ARBA" id="ARBA00023303"/>
    </source>
</evidence>
<reference evidence="15" key="1">
    <citation type="submission" date="2014-05" db="EMBL/GenBank/DDBJ databases">
        <title>The transcriptome of the halophilic microalga Tetraselmis sp. GSL018 isolated from the Great Salt Lake, Utah.</title>
        <authorList>
            <person name="Jinkerson R.E."/>
            <person name="D'Adamo S."/>
            <person name="Posewitz M.C."/>
        </authorList>
    </citation>
    <scope>NUCLEOTIDE SEQUENCE</scope>
    <source>
        <strain evidence="15">GSL018</strain>
    </source>
</reference>
<feature type="transmembrane region" description="Helical" evidence="13">
    <location>
        <begin position="156"/>
        <end position="180"/>
    </location>
</feature>
<dbReference type="GO" id="GO:0005249">
    <property type="term" value="F:voltage-gated potassium channel activity"/>
    <property type="evidence" value="ECO:0007669"/>
    <property type="project" value="InterPro"/>
</dbReference>
<feature type="region of interest" description="Disordered" evidence="12">
    <location>
        <begin position="100"/>
        <end position="121"/>
    </location>
</feature>
<dbReference type="PANTHER" id="PTHR11537:SF254">
    <property type="entry name" value="POTASSIUM VOLTAGE-GATED CHANNEL PROTEIN SHAB"/>
    <property type="match status" value="1"/>
</dbReference>
<keyword evidence="5" id="KW-0631">Potassium channel</keyword>
<evidence type="ECO:0000256" key="12">
    <source>
        <dbReference type="SAM" id="MobiDB-lite"/>
    </source>
</evidence>
<evidence type="ECO:0000256" key="7">
    <source>
        <dbReference type="ARBA" id="ARBA00022958"/>
    </source>
</evidence>
<dbReference type="PANTHER" id="PTHR11537">
    <property type="entry name" value="VOLTAGE-GATED POTASSIUM CHANNEL"/>
    <property type="match status" value="1"/>
</dbReference>